<dbReference type="AlphaFoldDB" id="A0A832EKZ8"/>
<evidence type="ECO:0000256" key="6">
    <source>
        <dbReference type="ARBA" id="ARBA00022691"/>
    </source>
</evidence>
<dbReference type="Gene3D" id="3.40.1010.10">
    <property type="entry name" value="Cobalt-precorrin-4 Transmethylase, Domain 1"/>
    <property type="match status" value="1"/>
</dbReference>
<protein>
    <recommendedName>
        <fullName evidence="2">uroporphyrinogen-III C-methyltransferase</fullName>
        <ecNumber evidence="2">2.1.1.107</ecNumber>
    </recommendedName>
</protein>
<dbReference type="Gene3D" id="3.30.950.10">
    <property type="entry name" value="Methyltransferase, Cobalt-precorrin-4 Transmethylase, Domain 2"/>
    <property type="match status" value="1"/>
</dbReference>
<dbReference type="Pfam" id="PF02602">
    <property type="entry name" value="HEM4"/>
    <property type="match status" value="1"/>
</dbReference>
<dbReference type="InterPro" id="IPR014776">
    <property type="entry name" value="4pyrrole_Mease_sub2"/>
</dbReference>
<dbReference type="NCBIfam" id="NF004790">
    <property type="entry name" value="PRK06136.1"/>
    <property type="match status" value="1"/>
</dbReference>
<dbReference type="InterPro" id="IPR036108">
    <property type="entry name" value="4pyrrol_syn_uPrphyn_synt_sf"/>
</dbReference>
<dbReference type="PANTHER" id="PTHR45790">
    <property type="entry name" value="SIROHEME SYNTHASE-RELATED"/>
    <property type="match status" value="1"/>
</dbReference>
<dbReference type="GO" id="GO:0004852">
    <property type="term" value="F:uroporphyrinogen-III synthase activity"/>
    <property type="evidence" value="ECO:0007669"/>
    <property type="project" value="InterPro"/>
</dbReference>
<evidence type="ECO:0000256" key="8">
    <source>
        <dbReference type="ARBA" id="ARBA00025705"/>
    </source>
</evidence>
<evidence type="ECO:0000256" key="9">
    <source>
        <dbReference type="ARBA" id="ARBA00060548"/>
    </source>
</evidence>
<dbReference type="GO" id="GO:0019354">
    <property type="term" value="P:siroheme biosynthetic process"/>
    <property type="evidence" value="ECO:0007669"/>
    <property type="project" value="UniProtKB-UniPathway"/>
</dbReference>
<evidence type="ECO:0000256" key="3">
    <source>
        <dbReference type="ARBA" id="ARBA00022573"/>
    </source>
</evidence>
<dbReference type="InterPro" id="IPR050161">
    <property type="entry name" value="Siro_Cobalamin_biosynth"/>
</dbReference>
<keyword evidence="7" id="KW-0627">Porphyrin biosynthesis</keyword>
<evidence type="ECO:0000256" key="10">
    <source>
        <dbReference type="RuleBase" id="RU003960"/>
    </source>
</evidence>
<dbReference type="InterPro" id="IPR000878">
    <property type="entry name" value="4pyrrol_Mease"/>
</dbReference>
<comment type="caution">
    <text evidence="13">The sequence shown here is derived from an EMBL/GenBank/DDBJ whole genome shotgun (WGS) entry which is preliminary data.</text>
</comment>
<keyword evidence="4 10" id="KW-0489">Methyltransferase</keyword>
<evidence type="ECO:0000256" key="4">
    <source>
        <dbReference type="ARBA" id="ARBA00022603"/>
    </source>
</evidence>
<dbReference type="PANTHER" id="PTHR45790:SF3">
    <property type="entry name" value="S-ADENOSYL-L-METHIONINE-DEPENDENT UROPORPHYRINOGEN III METHYLTRANSFERASE, CHLOROPLASTIC"/>
    <property type="match status" value="1"/>
</dbReference>
<comment type="pathway">
    <text evidence="8">Porphyrin-containing compound metabolism; siroheme biosynthesis; precorrin-2 from uroporphyrinogen III: step 1/1.</text>
</comment>
<name>A0A832EKZ8_9BACT</name>
<evidence type="ECO:0000259" key="12">
    <source>
        <dbReference type="Pfam" id="PF02602"/>
    </source>
</evidence>
<dbReference type="InterPro" id="IPR006366">
    <property type="entry name" value="CobA/CysG_C"/>
</dbReference>
<dbReference type="CDD" id="cd06578">
    <property type="entry name" value="HemD"/>
    <property type="match status" value="1"/>
</dbReference>
<sequence length="513" mass="55437">MTDEDAVTKGKAYLVGAGPGDPGLLTLKGRDVLGLADVVIYDYLANEAFLEYAPPHAERIYVGKKGGDHTMTQEAINRLLVEKARDRVVVRLKGGDPFVFGRGGEEAQELAAAGIDFEVVPGVTAAVAVPAYAGIPLSHRDYASSMAFITGHERADGAPPEGKEGIDWGKLSSGIGTLVFFMGVKNLPEIASRLMEHGRSPQTPVAVIRWGTTPQQRTVTGTLADIVDKVREAALKPPAVIVVGDVVRLRDSLNWFETKPLFGKTVLVTRAREQASDFRKALEERGARCVEFPTIAVTPPASWEPLDAALVSLDRYDWLIFTSVNGVRFFMDRLWAAGRDVRALAGIRLAAIGPKTAESLERWGLRLDVVPHEYRAESLLDALGEEAVRGRRFLLPRAAQARDVLPQTLRRWGADVDVVPAYETVPAAKGADGVAAMLERGEIHVVTFTASSTVRFFVQAFADRNVPALLEKTVVACIGPITADTARSLGIQPTVVADEYTIPGLIRALCASL</sequence>
<accession>A0A832EKZ8</accession>
<dbReference type="FunFam" id="3.30.950.10:FF:000001">
    <property type="entry name" value="Siroheme synthase"/>
    <property type="match status" value="1"/>
</dbReference>
<dbReference type="EC" id="2.1.1.107" evidence="2"/>
<dbReference type="InterPro" id="IPR003754">
    <property type="entry name" value="4pyrrol_synth_uPrphyn_synth"/>
</dbReference>
<dbReference type="PROSITE" id="PS00839">
    <property type="entry name" value="SUMT_1"/>
    <property type="match status" value="1"/>
</dbReference>
<dbReference type="GO" id="GO:0009236">
    <property type="term" value="P:cobalamin biosynthetic process"/>
    <property type="evidence" value="ECO:0007669"/>
    <property type="project" value="UniProtKB-KW"/>
</dbReference>
<feature type="domain" description="Tetrapyrrole methylase" evidence="11">
    <location>
        <begin position="13"/>
        <end position="226"/>
    </location>
</feature>
<dbReference type="EMBL" id="DSTK01000041">
    <property type="protein sequence ID" value="HFK98678.1"/>
    <property type="molecule type" value="Genomic_DNA"/>
</dbReference>
<dbReference type="GO" id="GO:0004851">
    <property type="term" value="F:uroporphyrin-III C-methyltransferase activity"/>
    <property type="evidence" value="ECO:0007669"/>
    <property type="project" value="UniProtKB-EC"/>
</dbReference>
<dbReference type="FunFam" id="3.40.1010.10:FF:000001">
    <property type="entry name" value="Siroheme synthase"/>
    <property type="match status" value="1"/>
</dbReference>
<dbReference type="GO" id="GO:0032259">
    <property type="term" value="P:methylation"/>
    <property type="evidence" value="ECO:0007669"/>
    <property type="project" value="UniProtKB-KW"/>
</dbReference>
<evidence type="ECO:0000256" key="1">
    <source>
        <dbReference type="ARBA" id="ARBA00005879"/>
    </source>
</evidence>
<dbReference type="SUPFAM" id="SSF53790">
    <property type="entry name" value="Tetrapyrrole methylase"/>
    <property type="match status" value="1"/>
</dbReference>
<dbReference type="InterPro" id="IPR014777">
    <property type="entry name" value="4pyrrole_Mease_sub1"/>
</dbReference>
<dbReference type="SUPFAM" id="SSF69618">
    <property type="entry name" value="HemD-like"/>
    <property type="match status" value="1"/>
</dbReference>
<dbReference type="Gene3D" id="3.40.50.10090">
    <property type="match status" value="2"/>
</dbReference>
<evidence type="ECO:0000256" key="7">
    <source>
        <dbReference type="ARBA" id="ARBA00023244"/>
    </source>
</evidence>
<dbReference type="UniPathway" id="UPA00262">
    <property type="reaction ID" value="UER00211"/>
</dbReference>
<evidence type="ECO:0000259" key="11">
    <source>
        <dbReference type="Pfam" id="PF00590"/>
    </source>
</evidence>
<keyword evidence="6" id="KW-0949">S-adenosyl-L-methionine</keyword>
<keyword evidence="3" id="KW-0169">Cobalamin biosynthesis</keyword>
<reference evidence="13" key="1">
    <citation type="journal article" date="2020" name="mSystems">
        <title>Genome- and Community-Level Interaction Insights into Carbon Utilization and Element Cycling Functions of Hydrothermarchaeota in Hydrothermal Sediment.</title>
        <authorList>
            <person name="Zhou Z."/>
            <person name="Liu Y."/>
            <person name="Xu W."/>
            <person name="Pan J."/>
            <person name="Luo Z.H."/>
            <person name="Li M."/>
        </authorList>
    </citation>
    <scope>NUCLEOTIDE SEQUENCE [LARGE SCALE GENOMIC DNA]</scope>
    <source>
        <strain evidence="13">SpSt-456</strain>
    </source>
</reference>
<gene>
    <name evidence="13" type="primary">cobA</name>
    <name evidence="13" type="ORF">ENS06_15300</name>
</gene>
<feature type="domain" description="Tetrapyrrole biosynthesis uroporphyrinogen III synthase" evidence="12">
    <location>
        <begin position="277"/>
        <end position="506"/>
    </location>
</feature>
<dbReference type="PROSITE" id="PS00840">
    <property type="entry name" value="SUMT_2"/>
    <property type="match status" value="1"/>
</dbReference>
<evidence type="ECO:0000313" key="13">
    <source>
        <dbReference type="EMBL" id="HFK98678.1"/>
    </source>
</evidence>
<dbReference type="InterPro" id="IPR035996">
    <property type="entry name" value="4pyrrol_Methylase_sf"/>
</dbReference>
<comment type="pathway">
    <text evidence="9">Cofactor biosynthesis; adenosylcobalamin biosynthesis; precorrin-2 from uroporphyrinogen III: step 1/1.</text>
</comment>
<keyword evidence="5 10" id="KW-0808">Transferase</keyword>
<comment type="similarity">
    <text evidence="1 10">Belongs to the precorrin methyltransferase family.</text>
</comment>
<dbReference type="NCBIfam" id="TIGR01469">
    <property type="entry name" value="cobA_cysG_Cterm"/>
    <property type="match status" value="1"/>
</dbReference>
<dbReference type="Pfam" id="PF00590">
    <property type="entry name" value="TP_methylase"/>
    <property type="match status" value="1"/>
</dbReference>
<evidence type="ECO:0000256" key="2">
    <source>
        <dbReference type="ARBA" id="ARBA00012162"/>
    </source>
</evidence>
<organism evidence="13">
    <name type="scientific">Desulfacinum infernum</name>
    <dbReference type="NCBI Taxonomy" id="35837"/>
    <lineage>
        <taxon>Bacteria</taxon>
        <taxon>Pseudomonadati</taxon>
        <taxon>Thermodesulfobacteriota</taxon>
        <taxon>Syntrophobacteria</taxon>
        <taxon>Syntrophobacterales</taxon>
        <taxon>Syntrophobacteraceae</taxon>
        <taxon>Desulfacinum</taxon>
    </lineage>
</organism>
<evidence type="ECO:0000256" key="5">
    <source>
        <dbReference type="ARBA" id="ARBA00022679"/>
    </source>
</evidence>
<proteinExistence type="inferred from homology"/>
<dbReference type="CDD" id="cd11642">
    <property type="entry name" value="SUMT"/>
    <property type="match status" value="1"/>
</dbReference>
<dbReference type="InterPro" id="IPR003043">
    <property type="entry name" value="Uropor_MeTrfase_CS"/>
</dbReference>